<dbReference type="InterPro" id="IPR036249">
    <property type="entry name" value="Thioredoxin-like_sf"/>
</dbReference>
<feature type="transmembrane region" description="Helical" evidence="5">
    <location>
        <begin position="126"/>
        <end position="145"/>
    </location>
</feature>
<dbReference type="GO" id="GO:0016020">
    <property type="term" value="C:membrane"/>
    <property type="evidence" value="ECO:0007669"/>
    <property type="project" value="UniProtKB-SubCell"/>
</dbReference>
<evidence type="ECO:0000256" key="4">
    <source>
        <dbReference type="ARBA" id="ARBA00023136"/>
    </source>
</evidence>
<evidence type="ECO:0000256" key="1">
    <source>
        <dbReference type="ARBA" id="ARBA00004141"/>
    </source>
</evidence>
<keyword evidence="3 5" id="KW-1133">Transmembrane helix</keyword>
<evidence type="ECO:0000259" key="6">
    <source>
        <dbReference type="Pfam" id="PF07291"/>
    </source>
</evidence>
<evidence type="ECO:0000313" key="7">
    <source>
        <dbReference type="EMBL" id="MPM26354.1"/>
    </source>
</evidence>
<name>A0A644YJP6_9ZZZZ</name>
<feature type="transmembrane region" description="Helical" evidence="5">
    <location>
        <begin position="87"/>
        <end position="106"/>
    </location>
</feature>
<feature type="transmembrane region" description="Helical" evidence="5">
    <location>
        <begin position="152"/>
        <end position="170"/>
    </location>
</feature>
<evidence type="ECO:0000256" key="3">
    <source>
        <dbReference type="ARBA" id="ARBA00022989"/>
    </source>
</evidence>
<proteinExistence type="predicted"/>
<keyword evidence="2 5" id="KW-0812">Transmembrane</keyword>
<evidence type="ECO:0000256" key="2">
    <source>
        <dbReference type="ARBA" id="ARBA00022692"/>
    </source>
</evidence>
<feature type="transmembrane region" description="Helical" evidence="5">
    <location>
        <begin position="12"/>
        <end position="35"/>
    </location>
</feature>
<dbReference type="EMBL" id="VSSQ01004713">
    <property type="protein sequence ID" value="MPM26354.1"/>
    <property type="molecule type" value="Genomic_DNA"/>
</dbReference>
<organism evidence="7">
    <name type="scientific">bioreactor metagenome</name>
    <dbReference type="NCBI Taxonomy" id="1076179"/>
    <lineage>
        <taxon>unclassified sequences</taxon>
        <taxon>metagenomes</taxon>
        <taxon>ecological metagenomes</taxon>
    </lineage>
</organism>
<feature type="domain" description="Methylamine utilisation protein MauE" evidence="6">
    <location>
        <begin position="9"/>
        <end position="142"/>
    </location>
</feature>
<dbReference type="SUPFAM" id="SSF52833">
    <property type="entry name" value="Thioredoxin-like"/>
    <property type="match status" value="1"/>
</dbReference>
<keyword evidence="4 5" id="KW-0472">Membrane</keyword>
<feature type="transmembrane region" description="Helical" evidence="5">
    <location>
        <begin position="55"/>
        <end position="75"/>
    </location>
</feature>
<accession>A0A644YJP6</accession>
<dbReference type="InterPro" id="IPR009908">
    <property type="entry name" value="Methylamine_util_MauE"/>
</dbReference>
<gene>
    <name evidence="7" type="ORF">SDC9_72855</name>
</gene>
<comment type="subcellular location">
    <subcellularLocation>
        <location evidence="1">Membrane</location>
        <topology evidence="1">Multi-pass membrane protein</topology>
    </subcellularLocation>
</comment>
<protein>
    <recommendedName>
        <fullName evidence="6">Methylamine utilisation protein MauE domain-containing protein</fullName>
    </recommendedName>
</protein>
<evidence type="ECO:0000256" key="5">
    <source>
        <dbReference type="SAM" id="Phobius"/>
    </source>
</evidence>
<dbReference type="AlphaFoldDB" id="A0A644YJP6"/>
<sequence length="360" mass="39859">MALTLRQKSVLIWALRVFISIMFIVSAFSKMLPAATALEVFAKQIVDIGVTNWCYAPLLARAIVGFELFLGLAMLQNNYLRNLIIPATFLLLLAFCIHLTITIFTTGNIGSCGCFGDLIPMTPIEAIIKNLIAMAVLVWLFLKISPKEKDNIVLPLVIFVLIYIGILIFLPPKCCCASIPSSQEIVSDTIVTPEDTLVQYADTIDSADGPGVSVSVRKPVDTQDVPQGRKKVNSIFTRYSKFNTGTVDLNDGKKIVCLYSLDCDHCQESSMLLQKLKKNHPGFPGMYVLALGEESQADDFFSAAGGRLPYMIIDPQEFFQLLDKAQYPPRIVVMDNGNFLGDFLNFEHLDTAAVMRAVNR</sequence>
<dbReference type="Pfam" id="PF07291">
    <property type="entry name" value="MauE"/>
    <property type="match status" value="1"/>
</dbReference>
<dbReference type="GO" id="GO:0030416">
    <property type="term" value="P:methylamine metabolic process"/>
    <property type="evidence" value="ECO:0007669"/>
    <property type="project" value="InterPro"/>
</dbReference>
<comment type="caution">
    <text evidence="7">The sequence shown here is derived from an EMBL/GenBank/DDBJ whole genome shotgun (WGS) entry which is preliminary data.</text>
</comment>
<reference evidence="7" key="1">
    <citation type="submission" date="2019-08" db="EMBL/GenBank/DDBJ databases">
        <authorList>
            <person name="Kucharzyk K."/>
            <person name="Murdoch R.W."/>
            <person name="Higgins S."/>
            <person name="Loffler F."/>
        </authorList>
    </citation>
    <scope>NUCLEOTIDE SEQUENCE</scope>
</reference>